<evidence type="ECO:0000256" key="2">
    <source>
        <dbReference type="ARBA" id="ARBA00023315"/>
    </source>
</evidence>
<evidence type="ECO:0000256" key="3">
    <source>
        <dbReference type="SAM" id="Phobius"/>
    </source>
</evidence>
<name>A0AAD1XMZ7_EUPCR</name>
<gene>
    <name evidence="5" type="ORF">ECRASSUSDP1_LOCUS16882</name>
</gene>
<protein>
    <recommendedName>
        <fullName evidence="4">Phospholipid/glycerol acyltransferase domain-containing protein</fullName>
    </recommendedName>
</protein>
<feature type="transmembrane region" description="Helical" evidence="3">
    <location>
        <begin position="37"/>
        <end position="55"/>
    </location>
</feature>
<proteinExistence type="predicted"/>
<evidence type="ECO:0000256" key="1">
    <source>
        <dbReference type="ARBA" id="ARBA00022679"/>
    </source>
</evidence>
<dbReference type="SUPFAM" id="SSF69593">
    <property type="entry name" value="Glycerol-3-phosphate (1)-acyltransferase"/>
    <property type="match status" value="1"/>
</dbReference>
<dbReference type="Proteomes" id="UP001295684">
    <property type="component" value="Unassembled WGS sequence"/>
</dbReference>
<keyword evidence="3" id="KW-0472">Membrane</keyword>
<evidence type="ECO:0000313" key="5">
    <source>
        <dbReference type="EMBL" id="CAI2375520.1"/>
    </source>
</evidence>
<dbReference type="Pfam" id="PF01553">
    <property type="entry name" value="Acyltransferase"/>
    <property type="match status" value="1"/>
</dbReference>
<dbReference type="AlphaFoldDB" id="A0AAD1XMZ7"/>
<feature type="transmembrane region" description="Helical" evidence="3">
    <location>
        <begin position="12"/>
        <end position="31"/>
    </location>
</feature>
<accession>A0AAD1XMZ7</accession>
<keyword evidence="3" id="KW-0812">Transmembrane</keyword>
<reference evidence="5" key="1">
    <citation type="submission" date="2023-07" db="EMBL/GenBank/DDBJ databases">
        <authorList>
            <consortium name="AG Swart"/>
            <person name="Singh M."/>
            <person name="Singh A."/>
            <person name="Seah K."/>
            <person name="Emmerich C."/>
        </authorList>
    </citation>
    <scope>NUCLEOTIDE SEQUENCE</scope>
    <source>
        <strain evidence="5">DP1</strain>
    </source>
</reference>
<sequence>MFEETSLLLYEQCWVCICCLMVIVPVVIMIVDKGRGMFIGAYVYIFMITVFWNLTQGFADVDDQLIWPELCAEFLNVKKKELKGSKKIYKGNKKCLYLLNHTTMADLFLTGIMLEARINYLARYGVIFFCPLPMMATFFMNSIWFFKRGGRGEDLEPFFQFLDKNFNFFMTARAHLCCFPEGHRSVKPYMLPLKTGMIRYAYEREILVQPIVSFGMENAMSEYTLRLDWSKETFLEYYACDVIDPKDYKPDADSKIPKEQRNLLSFIKDVEDIMNEKFEENHENVDPDNNRMKFLREGEEKELYMKAPKEYAREKRKEKRH</sequence>
<dbReference type="PANTHER" id="PTHR10434:SF11">
    <property type="entry name" value="1-ACYL-SN-GLYCEROL-3-PHOSPHATE ACYLTRANSFERASE"/>
    <property type="match status" value="1"/>
</dbReference>
<feature type="transmembrane region" description="Helical" evidence="3">
    <location>
        <begin position="95"/>
        <end position="114"/>
    </location>
</feature>
<feature type="transmembrane region" description="Helical" evidence="3">
    <location>
        <begin position="126"/>
        <end position="146"/>
    </location>
</feature>
<dbReference type="GO" id="GO:0006654">
    <property type="term" value="P:phosphatidic acid biosynthetic process"/>
    <property type="evidence" value="ECO:0007669"/>
    <property type="project" value="TreeGrafter"/>
</dbReference>
<comment type="caution">
    <text evidence="5">The sequence shown here is derived from an EMBL/GenBank/DDBJ whole genome shotgun (WGS) entry which is preliminary data.</text>
</comment>
<dbReference type="GO" id="GO:0005783">
    <property type="term" value="C:endoplasmic reticulum"/>
    <property type="evidence" value="ECO:0007669"/>
    <property type="project" value="TreeGrafter"/>
</dbReference>
<keyword evidence="6" id="KW-1185">Reference proteome</keyword>
<dbReference type="EMBL" id="CAMPGE010017009">
    <property type="protein sequence ID" value="CAI2375520.1"/>
    <property type="molecule type" value="Genomic_DNA"/>
</dbReference>
<keyword evidence="3" id="KW-1133">Transmembrane helix</keyword>
<organism evidence="5 6">
    <name type="scientific">Euplotes crassus</name>
    <dbReference type="NCBI Taxonomy" id="5936"/>
    <lineage>
        <taxon>Eukaryota</taxon>
        <taxon>Sar</taxon>
        <taxon>Alveolata</taxon>
        <taxon>Ciliophora</taxon>
        <taxon>Intramacronucleata</taxon>
        <taxon>Spirotrichea</taxon>
        <taxon>Hypotrichia</taxon>
        <taxon>Euplotida</taxon>
        <taxon>Euplotidae</taxon>
        <taxon>Moneuplotes</taxon>
    </lineage>
</organism>
<evidence type="ECO:0000313" key="6">
    <source>
        <dbReference type="Proteomes" id="UP001295684"/>
    </source>
</evidence>
<keyword evidence="1" id="KW-0808">Transferase</keyword>
<evidence type="ECO:0000259" key="4">
    <source>
        <dbReference type="Pfam" id="PF01553"/>
    </source>
</evidence>
<dbReference type="InterPro" id="IPR002123">
    <property type="entry name" value="Plipid/glycerol_acylTrfase"/>
</dbReference>
<keyword evidence="2" id="KW-0012">Acyltransferase</keyword>
<dbReference type="PANTHER" id="PTHR10434">
    <property type="entry name" value="1-ACYL-SN-GLYCEROL-3-PHOSPHATE ACYLTRANSFERASE"/>
    <property type="match status" value="1"/>
</dbReference>
<dbReference type="GO" id="GO:0003841">
    <property type="term" value="F:1-acylglycerol-3-phosphate O-acyltransferase activity"/>
    <property type="evidence" value="ECO:0007669"/>
    <property type="project" value="TreeGrafter"/>
</dbReference>
<feature type="domain" description="Phospholipid/glycerol acyltransferase" evidence="4">
    <location>
        <begin position="83"/>
        <end position="212"/>
    </location>
</feature>